<keyword evidence="2 4" id="KW-0238">DNA-binding</keyword>
<evidence type="ECO:0000256" key="1">
    <source>
        <dbReference type="ARBA" id="ARBA00023015"/>
    </source>
</evidence>
<sequence>MGAGRGGQRSLPGGANTVRRPRNTVRTARYTARMPPTPQERRAARHRADTGASAPAGRRGPSGGRKKPITVDAIVDAALALVEREGYEALTMRRVATALETGPSSLYAHVVNKEDLDELLIGRLCAAIDLPEPDPARWRQQIVDVCTQLRDQYLRYPGISRAAFAAAPSNLDTLRVTEGMLAILIAGGVEPQTAAWAIDSLTLYVNAHSLEVALADRRSTRADDAWVVSRDELLRRFAALPPSFPHTRHYARELTAGTPEDRFTFTLTLLTTALPTSTAP</sequence>
<dbReference type="PANTHER" id="PTHR30055:SF151">
    <property type="entry name" value="TRANSCRIPTIONAL REGULATORY PROTEIN"/>
    <property type="match status" value="1"/>
</dbReference>
<proteinExistence type="predicted"/>
<dbReference type="STRING" id="310781.SAMN05216259_106404"/>
<reference evidence="7 8" key="1">
    <citation type="submission" date="2016-10" db="EMBL/GenBank/DDBJ databases">
        <authorList>
            <person name="de Groot N.N."/>
        </authorList>
    </citation>
    <scope>NUCLEOTIDE SEQUENCE [LARGE SCALE GENOMIC DNA]</scope>
    <source>
        <strain evidence="7 8">CGMCC 4.2022</strain>
    </source>
</reference>
<organism evidence="7 8">
    <name type="scientific">Actinacidiphila guanduensis</name>
    <dbReference type="NCBI Taxonomy" id="310781"/>
    <lineage>
        <taxon>Bacteria</taxon>
        <taxon>Bacillati</taxon>
        <taxon>Actinomycetota</taxon>
        <taxon>Actinomycetes</taxon>
        <taxon>Kitasatosporales</taxon>
        <taxon>Streptomycetaceae</taxon>
        <taxon>Actinacidiphila</taxon>
    </lineage>
</organism>
<dbReference type="GO" id="GO:0045892">
    <property type="term" value="P:negative regulation of DNA-templated transcription"/>
    <property type="evidence" value="ECO:0007669"/>
    <property type="project" value="InterPro"/>
</dbReference>
<feature type="DNA-binding region" description="H-T-H motif" evidence="4">
    <location>
        <begin position="91"/>
        <end position="110"/>
    </location>
</feature>
<dbReference type="PANTHER" id="PTHR30055">
    <property type="entry name" value="HTH-TYPE TRANSCRIPTIONAL REGULATOR RUTR"/>
    <property type="match status" value="1"/>
</dbReference>
<dbReference type="Pfam" id="PF02909">
    <property type="entry name" value="TetR_C_1"/>
    <property type="match status" value="1"/>
</dbReference>
<dbReference type="InterPro" id="IPR009057">
    <property type="entry name" value="Homeodomain-like_sf"/>
</dbReference>
<dbReference type="PROSITE" id="PS50977">
    <property type="entry name" value="HTH_TETR_2"/>
    <property type="match status" value="1"/>
</dbReference>
<accession>A0A1H0FS99</accession>
<feature type="domain" description="HTH tetR-type" evidence="6">
    <location>
        <begin position="68"/>
        <end position="128"/>
    </location>
</feature>
<dbReference type="GO" id="GO:0003700">
    <property type="term" value="F:DNA-binding transcription factor activity"/>
    <property type="evidence" value="ECO:0007669"/>
    <property type="project" value="TreeGrafter"/>
</dbReference>
<dbReference type="InterPro" id="IPR004111">
    <property type="entry name" value="Repressor_TetR_C"/>
</dbReference>
<dbReference type="InterPro" id="IPR050109">
    <property type="entry name" value="HTH-type_TetR-like_transc_reg"/>
</dbReference>
<dbReference type="InterPro" id="IPR036271">
    <property type="entry name" value="Tet_transcr_reg_TetR-rel_C_sf"/>
</dbReference>
<dbReference type="SUPFAM" id="SSF48498">
    <property type="entry name" value="Tetracyclin repressor-like, C-terminal domain"/>
    <property type="match status" value="1"/>
</dbReference>
<dbReference type="GO" id="GO:0000976">
    <property type="term" value="F:transcription cis-regulatory region binding"/>
    <property type="evidence" value="ECO:0007669"/>
    <property type="project" value="TreeGrafter"/>
</dbReference>
<evidence type="ECO:0000256" key="4">
    <source>
        <dbReference type="PROSITE-ProRule" id="PRU00335"/>
    </source>
</evidence>
<evidence type="ECO:0000313" key="7">
    <source>
        <dbReference type="EMBL" id="SDN97359.1"/>
    </source>
</evidence>
<protein>
    <submittedName>
        <fullName evidence="7">Transcriptional regulator, TetR family</fullName>
    </submittedName>
</protein>
<dbReference type="Gene3D" id="1.10.357.10">
    <property type="entry name" value="Tetracycline Repressor, domain 2"/>
    <property type="match status" value="1"/>
</dbReference>
<evidence type="ECO:0000259" key="6">
    <source>
        <dbReference type="PROSITE" id="PS50977"/>
    </source>
</evidence>
<feature type="compositionally biased region" description="Basic and acidic residues" evidence="5">
    <location>
        <begin position="39"/>
        <end position="49"/>
    </location>
</feature>
<dbReference type="Proteomes" id="UP000199341">
    <property type="component" value="Unassembled WGS sequence"/>
</dbReference>
<dbReference type="AlphaFoldDB" id="A0A1H0FS99"/>
<feature type="region of interest" description="Disordered" evidence="5">
    <location>
        <begin position="1"/>
        <end position="68"/>
    </location>
</feature>
<dbReference type="InterPro" id="IPR001647">
    <property type="entry name" value="HTH_TetR"/>
</dbReference>
<gene>
    <name evidence="7" type="ORF">SAMN05216259_106404</name>
</gene>
<keyword evidence="1" id="KW-0805">Transcription regulation</keyword>
<evidence type="ECO:0000256" key="5">
    <source>
        <dbReference type="SAM" id="MobiDB-lite"/>
    </source>
</evidence>
<dbReference type="EMBL" id="FNIE01000006">
    <property type="protein sequence ID" value="SDN97359.1"/>
    <property type="molecule type" value="Genomic_DNA"/>
</dbReference>
<evidence type="ECO:0000256" key="3">
    <source>
        <dbReference type="ARBA" id="ARBA00023163"/>
    </source>
</evidence>
<keyword evidence="3" id="KW-0804">Transcription</keyword>
<name>A0A1H0FS99_9ACTN</name>
<dbReference type="Pfam" id="PF00440">
    <property type="entry name" value="TetR_N"/>
    <property type="match status" value="1"/>
</dbReference>
<evidence type="ECO:0000256" key="2">
    <source>
        <dbReference type="ARBA" id="ARBA00023125"/>
    </source>
</evidence>
<dbReference type="SUPFAM" id="SSF46689">
    <property type="entry name" value="Homeodomain-like"/>
    <property type="match status" value="1"/>
</dbReference>
<evidence type="ECO:0000313" key="8">
    <source>
        <dbReference type="Proteomes" id="UP000199341"/>
    </source>
</evidence>
<keyword evidence="8" id="KW-1185">Reference proteome</keyword>